<sequence>MTNLQKVIDNYRPHLHRYLRSKLQNPEDVEDIAQESYLRLLRVEFPELIKRPQDYLFRIASNVVHDFYLKKSKQPDFIDYDNIVDTGNDKDQHDLQDDIERRSSIKHLETFIKDLPSTQKAAFLLKKRDGLSHEEIAEKLGISEHSSRAYVSRTVAHCRLMYEE</sequence>
<keyword evidence="8" id="KW-1185">Reference proteome</keyword>
<dbReference type="InterPro" id="IPR013325">
    <property type="entry name" value="RNA_pol_sigma_r2"/>
</dbReference>
<dbReference type="Pfam" id="PF04542">
    <property type="entry name" value="Sigma70_r2"/>
    <property type="match status" value="1"/>
</dbReference>
<dbReference type="NCBIfam" id="TIGR02937">
    <property type="entry name" value="sigma70-ECF"/>
    <property type="match status" value="1"/>
</dbReference>
<dbReference type="InterPro" id="IPR039425">
    <property type="entry name" value="RNA_pol_sigma-70-like"/>
</dbReference>
<dbReference type="Pfam" id="PF08281">
    <property type="entry name" value="Sigma70_r4_2"/>
    <property type="match status" value="1"/>
</dbReference>
<reference evidence="8" key="1">
    <citation type="journal article" date="2019" name="Int. J. Syst. Evol. Microbiol.">
        <title>The Global Catalogue of Microorganisms (GCM) 10K type strain sequencing project: providing services to taxonomists for standard genome sequencing and annotation.</title>
        <authorList>
            <consortium name="The Broad Institute Genomics Platform"/>
            <consortium name="The Broad Institute Genome Sequencing Center for Infectious Disease"/>
            <person name="Wu L."/>
            <person name="Ma J."/>
        </authorList>
    </citation>
    <scope>NUCLEOTIDE SEQUENCE [LARGE SCALE GENOMIC DNA]</scope>
    <source>
        <strain evidence="8">KCTC 62164</strain>
    </source>
</reference>
<dbReference type="SUPFAM" id="SSF88946">
    <property type="entry name" value="Sigma2 domain of RNA polymerase sigma factors"/>
    <property type="match status" value="1"/>
</dbReference>
<evidence type="ECO:0000256" key="1">
    <source>
        <dbReference type="ARBA" id="ARBA00010641"/>
    </source>
</evidence>
<gene>
    <name evidence="7" type="ORF">ACFOKA_03920</name>
</gene>
<evidence type="ECO:0000259" key="5">
    <source>
        <dbReference type="Pfam" id="PF04542"/>
    </source>
</evidence>
<evidence type="ECO:0000313" key="8">
    <source>
        <dbReference type="Proteomes" id="UP001595444"/>
    </source>
</evidence>
<dbReference type="EMBL" id="JBHRSL010000002">
    <property type="protein sequence ID" value="MFC3051048.1"/>
    <property type="molecule type" value="Genomic_DNA"/>
</dbReference>
<name>A0ABV7D1L2_9PROT</name>
<keyword evidence="3" id="KW-0731">Sigma factor</keyword>
<dbReference type="SUPFAM" id="SSF88659">
    <property type="entry name" value="Sigma3 and sigma4 domains of RNA polymerase sigma factors"/>
    <property type="match status" value="1"/>
</dbReference>
<organism evidence="7 8">
    <name type="scientific">Kordiimonas pumila</name>
    <dbReference type="NCBI Taxonomy" id="2161677"/>
    <lineage>
        <taxon>Bacteria</taxon>
        <taxon>Pseudomonadati</taxon>
        <taxon>Pseudomonadota</taxon>
        <taxon>Alphaproteobacteria</taxon>
        <taxon>Kordiimonadales</taxon>
        <taxon>Kordiimonadaceae</taxon>
        <taxon>Kordiimonas</taxon>
    </lineage>
</organism>
<comment type="similarity">
    <text evidence="1">Belongs to the sigma-70 factor family. ECF subfamily.</text>
</comment>
<feature type="domain" description="RNA polymerase sigma-70 region 2" evidence="5">
    <location>
        <begin position="8"/>
        <end position="73"/>
    </location>
</feature>
<dbReference type="InterPro" id="IPR014284">
    <property type="entry name" value="RNA_pol_sigma-70_dom"/>
</dbReference>
<evidence type="ECO:0000259" key="6">
    <source>
        <dbReference type="Pfam" id="PF08281"/>
    </source>
</evidence>
<dbReference type="Proteomes" id="UP001595444">
    <property type="component" value="Unassembled WGS sequence"/>
</dbReference>
<evidence type="ECO:0000313" key="7">
    <source>
        <dbReference type="EMBL" id="MFC3051048.1"/>
    </source>
</evidence>
<proteinExistence type="inferred from homology"/>
<dbReference type="InterPro" id="IPR036388">
    <property type="entry name" value="WH-like_DNA-bd_sf"/>
</dbReference>
<dbReference type="InterPro" id="IPR013249">
    <property type="entry name" value="RNA_pol_sigma70_r4_t2"/>
</dbReference>
<keyword evidence="2" id="KW-0805">Transcription regulation</keyword>
<dbReference type="RefSeq" id="WP_194212126.1">
    <property type="nucleotide sequence ID" value="NZ_CP061205.1"/>
</dbReference>
<dbReference type="Gene3D" id="1.10.1740.10">
    <property type="match status" value="1"/>
</dbReference>
<accession>A0ABV7D1L2</accession>
<evidence type="ECO:0000256" key="2">
    <source>
        <dbReference type="ARBA" id="ARBA00023015"/>
    </source>
</evidence>
<comment type="caution">
    <text evidence="7">The sequence shown here is derived from an EMBL/GenBank/DDBJ whole genome shotgun (WGS) entry which is preliminary data.</text>
</comment>
<dbReference type="InterPro" id="IPR013324">
    <property type="entry name" value="RNA_pol_sigma_r3/r4-like"/>
</dbReference>
<evidence type="ECO:0000256" key="3">
    <source>
        <dbReference type="ARBA" id="ARBA00023082"/>
    </source>
</evidence>
<dbReference type="InterPro" id="IPR007627">
    <property type="entry name" value="RNA_pol_sigma70_r2"/>
</dbReference>
<protein>
    <submittedName>
        <fullName evidence="7">RNA polymerase sigma factor</fullName>
    </submittedName>
</protein>
<evidence type="ECO:0000256" key="4">
    <source>
        <dbReference type="ARBA" id="ARBA00023163"/>
    </source>
</evidence>
<dbReference type="Gene3D" id="1.10.10.10">
    <property type="entry name" value="Winged helix-like DNA-binding domain superfamily/Winged helix DNA-binding domain"/>
    <property type="match status" value="1"/>
</dbReference>
<dbReference type="PANTHER" id="PTHR43133:SF63">
    <property type="entry name" value="RNA POLYMERASE SIGMA FACTOR FECI-RELATED"/>
    <property type="match status" value="1"/>
</dbReference>
<keyword evidence="4" id="KW-0804">Transcription</keyword>
<feature type="domain" description="RNA polymerase sigma factor 70 region 4 type 2" evidence="6">
    <location>
        <begin position="109"/>
        <end position="158"/>
    </location>
</feature>
<dbReference type="PANTHER" id="PTHR43133">
    <property type="entry name" value="RNA POLYMERASE ECF-TYPE SIGMA FACTO"/>
    <property type="match status" value="1"/>
</dbReference>